<evidence type="ECO:0000256" key="3">
    <source>
        <dbReference type="ARBA" id="ARBA00022980"/>
    </source>
</evidence>
<organism evidence="8 9">
    <name type="scientific">Hansschlegelia plantiphila</name>
    <dbReference type="NCBI Taxonomy" id="374655"/>
    <lineage>
        <taxon>Bacteria</taxon>
        <taxon>Pseudomonadati</taxon>
        <taxon>Pseudomonadota</taxon>
        <taxon>Alphaproteobacteria</taxon>
        <taxon>Hyphomicrobiales</taxon>
        <taxon>Methylopilaceae</taxon>
        <taxon>Hansschlegelia</taxon>
    </lineage>
</organism>
<comment type="subunit">
    <text evidence="2 5">Part of the 50S ribosomal subunit.</text>
</comment>
<comment type="similarity">
    <text evidence="1 5">Belongs to the universal ribosomal protein uL30 family.</text>
</comment>
<dbReference type="GO" id="GO:0015934">
    <property type="term" value="C:large ribosomal subunit"/>
    <property type="evidence" value="ECO:0007669"/>
    <property type="project" value="InterPro"/>
</dbReference>
<evidence type="ECO:0000256" key="4">
    <source>
        <dbReference type="ARBA" id="ARBA00023274"/>
    </source>
</evidence>
<dbReference type="InterPro" id="IPR016082">
    <property type="entry name" value="Ribosomal_uL30_ferredoxin-like"/>
</dbReference>
<dbReference type="Proteomes" id="UP001143372">
    <property type="component" value="Unassembled WGS sequence"/>
</dbReference>
<evidence type="ECO:0000256" key="2">
    <source>
        <dbReference type="ARBA" id="ARBA00011838"/>
    </source>
</evidence>
<keyword evidence="4 5" id="KW-0687">Ribonucleoprotein</keyword>
<dbReference type="RefSeq" id="WP_271169663.1">
    <property type="nucleotide sequence ID" value="NZ_BSFI01000022.1"/>
</dbReference>
<evidence type="ECO:0000256" key="1">
    <source>
        <dbReference type="ARBA" id="ARBA00007594"/>
    </source>
</evidence>
<dbReference type="Pfam" id="PF00327">
    <property type="entry name" value="Ribosomal_L30"/>
    <property type="match status" value="1"/>
</dbReference>
<dbReference type="EMBL" id="BSFI01000022">
    <property type="protein sequence ID" value="GLK69435.1"/>
    <property type="molecule type" value="Genomic_DNA"/>
</dbReference>
<evidence type="ECO:0000313" key="8">
    <source>
        <dbReference type="EMBL" id="GLK69435.1"/>
    </source>
</evidence>
<feature type="compositionally biased region" description="Polar residues" evidence="6">
    <location>
        <begin position="16"/>
        <end position="25"/>
    </location>
</feature>
<dbReference type="HAMAP" id="MF_01371_B">
    <property type="entry name" value="Ribosomal_uL30_B"/>
    <property type="match status" value="1"/>
</dbReference>
<dbReference type="SUPFAM" id="SSF55129">
    <property type="entry name" value="Ribosomal protein L30p/L7e"/>
    <property type="match status" value="1"/>
</dbReference>
<dbReference type="NCBIfam" id="TIGR01308">
    <property type="entry name" value="rpmD_bact"/>
    <property type="match status" value="1"/>
</dbReference>
<dbReference type="CDD" id="cd01658">
    <property type="entry name" value="Ribosomal_L30"/>
    <property type="match status" value="1"/>
</dbReference>
<dbReference type="InterPro" id="IPR036919">
    <property type="entry name" value="Ribo_uL30_ferredoxin-like_sf"/>
</dbReference>
<dbReference type="Gene3D" id="3.30.1390.20">
    <property type="entry name" value="Ribosomal protein L30, ferredoxin-like fold domain"/>
    <property type="match status" value="1"/>
</dbReference>
<accession>A0A9W6J242</accession>
<dbReference type="GO" id="GO:0003735">
    <property type="term" value="F:structural constituent of ribosome"/>
    <property type="evidence" value="ECO:0007669"/>
    <property type="project" value="InterPro"/>
</dbReference>
<evidence type="ECO:0000256" key="6">
    <source>
        <dbReference type="SAM" id="MobiDB-lite"/>
    </source>
</evidence>
<protein>
    <recommendedName>
        <fullName evidence="5">Large ribosomal subunit protein uL30</fullName>
    </recommendedName>
</protein>
<evidence type="ECO:0000256" key="5">
    <source>
        <dbReference type="HAMAP-Rule" id="MF_01371"/>
    </source>
</evidence>
<name>A0A9W6J242_9HYPH</name>
<keyword evidence="3 5" id="KW-0689">Ribosomal protein</keyword>
<evidence type="ECO:0000259" key="7">
    <source>
        <dbReference type="Pfam" id="PF00327"/>
    </source>
</evidence>
<evidence type="ECO:0000313" key="9">
    <source>
        <dbReference type="Proteomes" id="UP001143372"/>
    </source>
</evidence>
<proteinExistence type="inferred from homology"/>
<feature type="region of interest" description="Disordered" evidence="6">
    <location>
        <begin position="1"/>
        <end position="29"/>
    </location>
</feature>
<dbReference type="AlphaFoldDB" id="A0A9W6J242"/>
<comment type="caution">
    <text evidence="8">The sequence shown here is derived from an EMBL/GenBank/DDBJ whole genome shotgun (WGS) entry which is preliminary data.</text>
</comment>
<feature type="domain" description="Large ribosomal subunit protein uL30-like ferredoxin-like fold" evidence="7">
    <location>
        <begin position="16"/>
        <end position="65"/>
    </location>
</feature>
<reference evidence="8" key="1">
    <citation type="journal article" date="2014" name="Int. J. Syst. Evol. Microbiol.">
        <title>Complete genome sequence of Corynebacterium casei LMG S-19264T (=DSM 44701T), isolated from a smear-ripened cheese.</title>
        <authorList>
            <consortium name="US DOE Joint Genome Institute (JGI-PGF)"/>
            <person name="Walter F."/>
            <person name="Albersmeier A."/>
            <person name="Kalinowski J."/>
            <person name="Ruckert C."/>
        </authorList>
    </citation>
    <scope>NUCLEOTIDE SEQUENCE</scope>
    <source>
        <strain evidence="8">VKM B-2347</strain>
    </source>
</reference>
<dbReference type="InterPro" id="IPR005996">
    <property type="entry name" value="Ribosomal_uL30_bac-type"/>
</dbReference>
<gene>
    <name evidence="5" type="primary">rpmD</name>
    <name evidence="8" type="ORF">GCM10008179_30730</name>
</gene>
<sequence length="74" mass="7634">MADAAKKKNAKAGSVTVVQTGSSTRRPADQHATLVGLGLGRIGKSRELNDTPAIRGMIAKVAHLVRVEAAAGEK</sequence>
<keyword evidence="9" id="KW-1185">Reference proteome</keyword>
<reference evidence="8" key="2">
    <citation type="submission" date="2023-01" db="EMBL/GenBank/DDBJ databases">
        <authorList>
            <person name="Sun Q."/>
            <person name="Evtushenko L."/>
        </authorList>
    </citation>
    <scope>NUCLEOTIDE SEQUENCE</scope>
    <source>
        <strain evidence="8">VKM B-2347</strain>
    </source>
</reference>
<dbReference type="GO" id="GO:0006412">
    <property type="term" value="P:translation"/>
    <property type="evidence" value="ECO:0007669"/>
    <property type="project" value="UniProtKB-UniRule"/>
</dbReference>